<dbReference type="RefSeq" id="WP_144542098.1">
    <property type="nucleotide sequence ID" value="NZ_CBCSDC010000001.1"/>
</dbReference>
<sequence length="214" mass="24347">MESITVVSLLDVIGELFSDEISIAVSNTNEYIYYRPSKRIDLKIRPGDIVKEGTIAHKALRTQQRVSEFIDRDVFGVPYHGMAVPFLHEGKLEGCVTAIFPALTDGKSVVTMKTNDGWIPIPFSDVVYLEAKDKKTYVHTEDNSGTHKYSLQDFEYSLPKDSFIRCHRSFIVNVNHIKEIFPDTHSTFLLAMKNGDRVPVSQSYSSYFRKLLGF</sequence>
<comment type="caution">
    <text evidence="2">The sequence shown here is derived from an EMBL/GenBank/DDBJ whole genome shotgun (WGS) entry which is preliminary data.</text>
</comment>
<name>A0A562JXA5_9BACI</name>
<evidence type="ECO:0000313" key="2">
    <source>
        <dbReference type="EMBL" id="TWH87613.1"/>
    </source>
</evidence>
<accession>A0A562JXA5</accession>
<dbReference type="GO" id="GO:0000156">
    <property type="term" value="F:phosphorelay response regulator activity"/>
    <property type="evidence" value="ECO:0007669"/>
    <property type="project" value="InterPro"/>
</dbReference>
<dbReference type="PANTHER" id="PTHR37299">
    <property type="entry name" value="TRANSCRIPTIONAL REGULATOR-RELATED"/>
    <property type="match status" value="1"/>
</dbReference>
<keyword evidence="3" id="KW-1185">Reference proteome</keyword>
<evidence type="ECO:0000313" key="3">
    <source>
        <dbReference type="Proteomes" id="UP000318667"/>
    </source>
</evidence>
<organism evidence="2 3">
    <name type="scientific">Cytobacillus oceanisediminis</name>
    <dbReference type="NCBI Taxonomy" id="665099"/>
    <lineage>
        <taxon>Bacteria</taxon>
        <taxon>Bacillati</taxon>
        <taxon>Bacillota</taxon>
        <taxon>Bacilli</taxon>
        <taxon>Bacillales</taxon>
        <taxon>Bacillaceae</taxon>
        <taxon>Cytobacillus</taxon>
    </lineage>
</organism>
<dbReference type="Proteomes" id="UP000318667">
    <property type="component" value="Unassembled WGS sequence"/>
</dbReference>
<dbReference type="InterPro" id="IPR046947">
    <property type="entry name" value="LytR-like"/>
</dbReference>
<dbReference type="Pfam" id="PF04397">
    <property type="entry name" value="LytTR"/>
    <property type="match status" value="1"/>
</dbReference>
<protein>
    <submittedName>
        <fullName evidence="2">LytTR family transcriptional regulator</fullName>
    </submittedName>
</protein>
<dbReference type="AlphaFoldDB" id="A0A562JXA5"/>
<dbReference type="PROSITE" id="PS50930">
    <property type="entry name" value="HTH_LYTTR"/>
    <property type="match status" value="1"/>
</dbReference>
<dbReference type="Gene3D" id="2.40.50.40">
    <property type="match status" value="1"/>
</dbReference>
<dbReference type="GO" id="GO:0003677">
    <property type="term" value="F:DNA binding"/>
    <property type="evidence" value="ECO:0007669"/>
    <property type="project" value="InterPro"/>
</dbReference>
<dbReference type="PANTHER" id="PTHR37299:SF4">
    <property type="entry name" value="TRANSCRIPTIONAL REGULATOR"/>
    <property type="match status" value="1"/>
</dbReference>
<dbReference type="EMBL" id="VLKI01000004">
    <property type="protein sequence ID" value="TWH87613.1"/>
    <property type="molecule type" value="Genomic_DNA"/>
</dbReference>
<dbReference type="InterPro" id="IPR007492">
    <property type="entry name" value="LytTR_DNA-bd_dom"/>
</dbReference>
<dbReference type="GeneID" id="65403066"/>
<feature type="domain" description="HTH LytTR-type" evidence="1">
    <location>
        <begin position="110"/>
        <end position="214"/>
    </location>
</feature>
<dbReference type="Gene3D" id="2.20.25.10">
    <property type="match status" value="1"/>
</dbReference>
<proteinExistence type="predicted"/>
<reference evidence="2 3" key="1">
    <citation type="journal article" date="2015" name="Stand. Genomic Sci.">
        <title>Genomic Encyclopedia of Bacterial and Archaeal Type Strains, Phase III: the genomes of soil and plant-associated and newly described type strains.</title>
        <authorList>
            <person name="Whitman W.B."/>
            <person name="Woyke T."/>
            <person name="Klenk H.P."/>
            <person name="Zhou Y."/>
            <person name="Lilburn T.G."/>
            <person name="Beck B.J."/>
            <person name="De Vos P."/>
            <person name="Vandamme P."/>
            <person name="Eisen J.A."/>
            <person name="Garrity G."/>
            <person name="Hugenholtz P."/>
            <person name="Kyrpides N.C."/>
        </authorList>
    </citation>
    <scope>NUCLEOTIDE SEQUENCE [LARGE SCALE GENOMIC DNA]</scope>
    <source>
        <strain evidence="2 3">CGMCC 1.10115</strain>
    </source>
</reference>
<evidence type="ECO:0000259" key="1">
    <source>
        <dbReference type="PROSITE" id="PS50930"/>
    </source>
</evidence>
<dbReference type="SMART" id="SM00850">
    <property type="entry name" value="LytTR"/>
    <property type="match status" value="1"/>
</dbReference>
<gene>
    <name evidence="2" type="ORF">IQ19_01855</name>
</gene>
<dbReference type="OrthoDB" id="9802383at2"/>